<proteinExistence type="predicted"/>
<dbReference type="EMBL" id="CAJNOJ010000133">
    <property type="protein sequence ID" value="CAF1174955.1"/>
    <property type="molecule type" value="Genomic_DNA"/>
</dbReference>
<dbReference type="Proteomes" id="UP000663852">
    <property type="component" value="Unassembled WGS sequence"/>
</dbReference>
<name>A0A814UGB6_ADIRI</name>
<reference evidence="2" key="1">
    <citation type="submission" date="2021-02" db="EMBL/GenBank/DDBJ databases">
        <authorList>
            <person name="Nowell W R."/>
        </authorList>
    </citation>
    <scope>NUCLEOTIDE SEQUENCE</scope>
</reference>
<keyword evidence="1" id="KW-0175">Coiled coil</keyword>
<protein>
    <submittedName>
        <fullName evidence="2">Uncharacterized protein</fullName>
    </submittedName>
</protein>
<evidence type="ECO:0000256" key="1">
    <source>
        <dbReference type="SAM" id="Coils"/>
    </source>
</evidence>
<evidence type="ECO:0000313" key="3">
    <source>
        <dbReference type="Proteomes" id="UP000663852"/>
    </source>
</evidence>
<feature type="coiled-coil region" evidence="1">
    <location>
        <begin position="96"/>
        <end position="130"/>
    </location>
</feature>
<dbReference type="OrthoDB" id="10022661at2759"/>
<feature type="coiled-coil region" evidence="1">
    <location>
        <begin position="15"/>
        <end position="42"/>
    </location>
</feature>
<accession>A0A814UGB6</accession>
<evidence type="ECO:0000313" key="2">
    <source>
        <dbReference type="EMBL" id="CAF1174955.1"/>
    </source>
</evidence>
<organism evidence="2 3">
    <name type="scientific">Adineta ricciae</name>
    <name type="common">Rotifer</name>
    <dbReference type="NCBI Taxonomy" id="249248"/>
    <lineage>
        <taxon>Eukaryota</taxon>
        <taxon>Metazoa</taxon>
        <taxon>Spiralia</taxon>
        <taxon>Gnathifera</taxon>
        <taxon>Rotifera</taxon>
        <taxon>Eurotatoria</taxon>
        <taxon>Bdelloidea</taxon>
        <taxon>Adinetida</taxon>
        <taxon>Adinetidae</taxon>
        <taxon>Adineta</taxon>
    </lineage>
</organism>
<sequence>MATTNKCSFYFKIHREQMFAEIDQIIEERNCLQEQISAMGQQRTPSPLIKQIEQWRDSTVEKVRQVAADACQQVNHLLNLEKTKLGGEFKDFSRELAHLKESENFAEKDLARLNQKIADFKKALRQATESPSIVLQIERSNGIDWQSLIYVEGMLISISFEIDKLCEQAIYLKSRYSKDILP</sequence>
<gene>
    <name evidence="2" type="ORF">EDS130_LOCUS23907</name>
</gene>
<comment type="caution">
    <text evidence="2">The sequence shown here is derived from an EMBL/GenBank/DDBJ whole genome shotgun (WGS) entry which is preliminary data.</text>
</comment>
<dbReference type="AlphaFoldDB" id="A0A814UGB6"/>